<dbReference type="InterPro" id="IPR005564">
    <property type="entry name" value="Major_capsid_GpE"/>
</dbReference>
<dbReference type="AlphaFoldDB" id="A0A1S1J3V5"/>
<dbReference type="Gene3D" id="3.90.1690.10">
    <property type="entry name" value="phage-related protein like domain"/>
    <property type="match status" value="1"/>
</dbReference>
<dbReference type="Pfam" id="PF03864">
    <property type="entry name" value="Phage_cap_E"/>
    <property type="match status" value="1"/>
</dbReference>
<reference evidence="1" key="2">
    <citation type="submission" date="2016-09" db="EMBL/GenBank/DDBJ databases">
        <authorList>
            <person name="Capua I."/>
            <person name="De Benedictis P."/>
            <person name="Joannis T."/>
            <person name="Lombin L.H."/>
            <person name="Cattoli G."/>
        </authorList>
    </citation>
    <scope>NUCLEOTIDE SEQUENCE [LARGE SCALE GENOMIC DNA]</scope>
    <source>
        <strain evidence="1">MSU</strain>
    </source>
</reference>
<reference evidence="3" key="1">
    <citation type="submission" date="2016-09" db="EMBL/GenBank/DDBJ databases">
        <authorList>
            <person name="Chen S."/>
            <person name="Walker E."/>
        </authorList>
    </citation>
    <scope>NUCLEOTIDE SEQUENCE [LARGE SCALE GENOMIC DNA]</scope>
    <source>
        <strain evidence="3">MSU</strain>
    </source>
</reference>
<dbReference type="InterPro" id="IPR053738">
    <property type="entry name" value="Lambda_capsid_assembly"/>
</dbReference>
<dbReference type="Proteomes" id="UP000198319">
    <property type="component" value="Unassembled WGS sequence"/>
</dbReference>
<sequence>MAYFKAIAKTIEEKVNGKKTELTYLYKEMLTEELSVDLQWKSLTVNSNIVAADIVALDSALPLKKRDSFGTASGDIPKSGMKLQLTEKQMTDIDVLKARNVETAVLVDKIFQDEVKCTMGVHEKMELIFLQGLSTGIGLVEDENNVGTGVRVDYGYVASNKFGASVVWSNANAKPIDDISRIVKVAKSKGDQIKFLMMSDDTFDKFASNQQTREQYAFSQNFVGTAIPVPDLEQVNAMLQRKFKLSIIVVDRTVTTERDGIRTIHTPWAVDNVIFLTSNKVGKLAYGILAEETRKSSKVMYEKSGSFILLKKWSTEEPFAEFTSSQALALPVINNVSSIYLLNVEEAVADVQTEGDGNFAYKGTNYTKVSVVAAYKMIKPNSTITTSTSDANIMSGINKLSDEQVLIFEANIVAA</sequence>
<proteinExistence type="predicted"/>
<dbReference type="EMBL" id="MIKE01000024">
    <property type="protein sequence ID" value="OHT44428.1"/>
    <property type="molecule type" value="Genomic_DNA"/>
</dbReference>
<name>A0A1S1J3V5_9FLAO</name>
<evidence type="ECO:0000313" key="1">
    <source>
        <dbReference type="EMBL" id="OHT44428.1"/>
    </source>
</evidence>
<reference evidence="2 4" key="3">
    <citation type="submission" date="2016-11" db="EMBL/GenBank/DDBJ databases">
        <title>Whole genomes of Flavobacteriaceae.</title>
        <authorList>
            <person name="Stine C."/>
            <person name="Li C."/>
            <person name="Tadesse D."/>
        </authorList>
    </citation>
    <scope>NUCLEOTIDE SEQUENCE [LARGE SCALE GENOMIC DNA]</scope>
    <source>
        <strain evidence="2 4">ATCC BAA-2541</strain>
    </source>
</reference>
<evidence type="ECO:0000313" key="4">
    <source>
        <dbReference type="Proteomes" id="UP000198319"/>
    </source>
</evidence>
<dbReference type="Proteomes" id="UP000180252">
    <property type="component" value="Unassembled WGS sequence"/>
</dbReference>
<keyword evidence="4" id="KW-1185">Reference proteome</keyword>
<evidence type="ECO:0000313" key="2">
    <source>
        <dbReference type="EMBL" id="OXB19436.1"/>
    </source>
</evidence>
<evidence type="ECO:0008006" key="5">
    <source>
        <dbReference type="Google" id="ProtNLM"/>
    </source>
</evidence>
<comment type="caution">
    <text evidence="1">The sequence shown here is derived from an EMBL/GenBank/DDBJ whole genome shotgun (WGS) entry which is preliminary data.</text>
</comment>
<protein>
    <recommendedName>
        <fullName evidence="5">Major capsid protein E</fullName>
    </recommendedName>
</protein>
<gene>
    <name evidence="2" type="ORF">B0A71_12920</name>
    <name evidence="1" type="ORF">BHE19_11955</name>
</gene>
<accession>A0A1S1J3V5</accession>
<dbReference type="STRING" id="1278819.BHE19_11955"/>
<dbReference type="EMBL" id="MUHG01000018">
    <property type="protein sequence ID" value="OXB19436.1"/>
    <property type="molecule type" value="Genomic_DNA"/>
</dbReference>
<evidence type="ECO:0000313" key="3">
    <source>
        <dbReference type="Proteomes" id="UP000180252"/>
    </source>
</evidence>
<organism evidence="1 3">
    <name type="scientific">Flavobacterium tructae</name>
    <dbReference type="NCBI Taxonomy" id="1114873"/>
    <lineage>
        <taxon>Bacteria</taxon>
        <taxon>Pseudomonadati</taxon>
        <taxon>Bacteroidota</taxon>
        <taxon>Flavobacteriia</taxon>
        <taxon>Flavobacteriales</taxon>
        <taxon>Flavobacteriaceae</taxon>
        <taxon>Flavobacterium</taxon>
    </lineage>
</organism>